<protein>
    <submittedName>
        <fullName evidence="9">PLP-dependent aminotransferase family protein</fullName>
    </submittedName>
</protein>
<evidence type="ECO:0000256" key="6">
    <source>
        <dbReference type="ARBA" id="ARBA00023125"/>
    </source>
</evidence>
<organism evidence="9 10">
    <name type="scientific">Paenibacillus apiarius</name>
    <dbReference type="NCBI Taxonomy" id="46240"/>
    <lineage>
        <taxon>Bacteria</taxon>
        <taxon>Bacillati</taxon>
        <taxon>Bacillota</taxon>
        <taxon>Bacilli</taxon>
        <taxon>Bacillales</taxon>
        <taxon>Paenibacillaceae</taxon>
        <taxon>Paenibacillus</taxon>
    </lineage>
</organism>
<dbReference type="InterPro" id="IPR015424">
    <property type="entry name" value="PyrdxlP-dep_Trfase"/>
</dbReference>
<dbReference type="Gene3D" id="1.10.10.10">
    <property type="entry name" value="Winged helix-like DNA-binding domain superfamily/Winged helix DNA-binding domain"/>
    <property type="match status" value="1"/>
</dbReference>
<dbReference type="RefSeq" id="WP_087433524.1">
    <property type="nucleotide sequence ID" value="NZ_JAMDLV010000020.1"/>
</dbReference>
<dbReference type="InterPro" id="IPR036390">
    <property type="entry name" value="WH_DNA-bd_sf"/>
</dbReference>
<dbReference type="Gene3D" id="3.40.640.10">
    <property type="entry name" value="Type I PLP-dependent aspartate aminotransferase-like (Major domain)"/>
    <property type="match status" value="1"/>
</dbReference>
<evidence type="ECO:0000256" key="2">
    <source>
        <dbReference type="ARBA" id="ARBA00005384"/>
    </source>
</evidence>
<keyword evidence="7" id="KW-0804">Transcription</keyword>
<evidence type="ECO:0000256" key="4">
    <source>
        <dbReference type="ARBA" id="ARBA00022898"/>
    </source>
</evidence>
<dbReference type="EMBL" id="JAMDLW010000002">
    <property type="protein sequence ID" value="MCY9518561.1"/>
    <property type="molecule type" value="Genomic_DNA"/>
</dbReference>
<dbReference type="SUPFAM" id="SSF53383">
    <property type="entry name" value="PLP-dependent transferases"/>
    <property type="match status" value="1"/>
</dbReference>
<dbReference type="InterPro" id="IPR015421">
    <property type="entry name" value="PyrdxlP-dep_Trfase_major"/>
</dbReference>
<gene>
    <name evidence="9" type="ORF">M5X09_02585</name>
</gene>
<comment type="cofactor">
    <cofactor evidence="1">
        <name>pyridoxal 5'-phosphate</name>
        <dbReference type="ChEBI" id="CHEBI:597326"/>
    </cofactor>
</comment>
<dbReference type="GO" id="GO:0008483">
    <property type="term" value="F:transaminase activity"/>
    <property type="evidence" value="ECO:0007669"/>
    <property type="project" value="UniProtKB-KW"/>
</dbReference>
<evidence type="ECO:0000256" key="5">
    <source>
        <dbReference type="ARBA" id="ARBA00023015"/>
    </source>
</evidence>
<keyword evidence="6" id="KW-0238">DNA-binding</keyword>
<dbReference type="CDD" id="cd00609">
    <property type="entry name" value="AAT_like"/>
    <property type="match status" value="1"/>
</dbReference>
<name>A0ABT4DMV3_9BACL</name>
<dbReference type="CDD" id="cd07377">
    <property type="entry name" value="WHTH_GntR"/>
    <property type="match status" value="1"/>
</dbReference>
<dbReference type="Proteomes" id="UP001207626">
    <property type="component" value="Unassembled WGS sequence"/>
</dbReference>
<dbReference type="PROSITE" id="PS50949">
    <property type="entry name" value="HTH_GNTR"/>
    <property type="match status" value="1"/>
</dbReference>
<dbReference type="SMART" id="SM00345">
    <property type="entry name" value="HTH_GNTR"/>
    <property type="match status" value="1"/>
</dbReference>
<keyword evidence="3 9" id="KW-0032">Aminotransferase</keyword>
<keyword evidence="4" id="KW-0663">Pyridoxal phosphate</keyword>
<dbReference type="SUPFAM" id="SSF46785">
    <property type="entry name" value="Winged helix' DNA-binding domain"/>
    <property type="match status" value="1"/>
</dbReference>
<evidence type="ECO:0000256" key="7">
    <source>
        <dbReference type="ARBA" id="ARBA00023163"/>
    </source>
</evidence>
<dbReference type="PANTHER" id="PTHR46577:SF1">
    <property type="entry name" value="HTH-TYPE TRANSCRIPTIONAL REGULATORY PROTEIN GABR"/>
    <property type="match status" value="1"/>
</dbReference>
<accession>A0ABT4DMV3</accession>
<keyword evidence="3 9" id="KW-0808">Transferase</keyword>
<keyword evidence="5" id="KW-0805">Transcription regulation</keyword>
<dbReference type="InterPro" id="IPR051446">
    <property type="entry name" value="HTH_trans_reg/aminotransferase"/>
</dbReference>
<keyword evidence="10" id="KW-1185">Reference proteome</keyword>
<evidence type="ECO:0000256" key="1">
    <source>
        <dbReference type="ARBA" id="ARBA00001933"/>
    </source>
</evidence>
<proteinExistence type="inferred from homology"/>
<dbReference type="Pfam" id="PF00155">
    <property type="entry name" value="Aminotran_1_2"/>
    <property type="match status" value="1"/>
</dbReference>
<reference evidence="9 10" key="1">
    <citation type="submission" date="2022-05" db="EMBL/GenBank/DDBJ databases">
        <title>Genome Sequencing of Bee-Associated Microbes.</title>
        <authorList>
            <person name="Dunlap C."/>
        </authorList>
    </citation>
    <scope>NUCLEOTIDE SEQUENCE [LARGE SCALE GENOMIC DNA]</scope>
    <source>
        <strain evidence="9 10">NRRL NRS-1438</strain>
    </source>
</reference>
<dbReference type="InterPro" id="IPR004839">
    <property type="entry name" value="Aminotransferase_I/II_large"/>
</dbReference>
<dbReference type="PRINTS" id="PR00035">
    <property type="entry name" value="HTHGNTR"/>
</dbReference>
<comment type="similarity">
    <text evidence="2">In the C-terminal section; belongs to the class-I pyridoxal-phosphate-dependent aminotransferase family.</text>
</comment>
<comment type="caution">
    <text evidence="9">The sequence shown here is derived from an EMBL/GenBank/DDBJ whole genome shotgun (WGS) entry which is preliminary data.</text>
</comment>
<evidence type="ECO:0000313" key="10">
    <source>
        <dbReference type="Proteomes" id="UP001207626"/>
    </source>
</evidence>
<feature type="domain" description="HTH gntR-type" evidence="8">
    <location>
        <begin position="14"/>
        <end position="82"/>
    </location>
</feature>
<dbReference type="PANTHER" id="PTHR46577">
    <property type="entry name" value="HTH-TYPE TRANSCRIPTIONAL REGULATORY PROTEIN GABR"/>
    <property type="match status" value="1"/>
</dbReference>
<dbReference type="InterPro" id="IPR036388">
    <property type="entry name" value="WH-like_DNA-bd_sf"/>
</dbReference>
<evidence type="ECO:0000313" key="9">
    <source>
        <dbReference type="EMBL" id="MCY9518561.1"/>
    </source>
</evidence>
<dbReference type="Pfam" id="PF00392">
    <property type="entry name" value="GntR"/>
    <property type="match status" value="1"/>
</dbReference>
<evidence type="ECO:0000259" key="8">
    <source>
        <dbReference type="PROSITE" id="PS50949"/>
    </source>
</evidence>
<sequence length="476" mass="53671">MLEITPYIDEQADEPKYMQIYHYMKRQIMSGGIPAGTRLPSIRQLADSLHLSRNTVDAAYQQLHAEGYVASRSRIGLFVCEIENDMGEMAGARIRHVPNRRDAEAEAEATPICDIDFRHGNIDCGGFPLSLWRKLSNDVFRLTPVEALQYGERQGEIGLRRQIAQYLRHSRGVSCQAQQIVIGAGIQQLLMLLSQMIGGERRSIAMENPGYNGARMIFRNHRLNVVSVPLEQDGMNVRRLKESGADAVYITPSHQFPFGMVMPVAKRIQLLQWAEELDGLIIEDDYDGEFRYHTKPIPALQGLDSTGRVVYMGTFSKSLLPSIRLSYMVLPPALLERYKAEFAVYEQTASKLHQLTLERFMEEGHWEKHLRKIRKVYQKKHAALLAALKRAMGDRVRIIGHDSGLHLLIQVQNGMTEAELLEAAVGAGVKVYPTSNYWGEPAEAQDVAALLLGFGGLSVHDIEDGIARLHDAWFHE</sequence>
<dbReference type="InterPro" id="IPR000524">
    <property type="entry name" value="Tscrpt_reg_HTH_GntR"/>
</dbReference>
<evidence type="ECO:0000256" key="3">
    <source>
        <dbReference type="ARBA" id="ARBA00022576"/>
    </source>
</evidence>